<evidence type="ECO:0000313" key="8">
    <source>
        <dbReference type="EMBL" id="CAD1580594.1"/>
    </source>
</evidence>
<accession>A0A6V7LXE5</accession>
<evidence type="ECO:0000256" key="5">
    <source>
        <dbReference type="ARBA" id="ARBA00025380"/>
    </source>
</evidence>
<keyword evidence="3" id="KW-0227">DNA damage</keyword>
<evidence type="ECO:0000256" key="7">
    <source>
        <dbReference type="SAM" id="Coils"/>
    </source>
</evidence>
<dbReference type="Pfam" id="PF07061">
    <property type="entry name" value="Swi5"/>
    <property type="match status" value="1"/>
</dbReference>
<comment type="function">
    <text evidence="5">Component of the swi5-sfr1 complex, a complex required for double-strand break repair via homologous recombination.</text>
</comment>
<keyword evidence="4" id="KW-0234">DNA repair</keyword>
<dbReference type="PANTHER" id="PTHR28529:SF2">
    <property type="entry name" value="DNA REPAIR PROTEIN SWI5 HOMOLOG"/>
    <property type="match status" value="1"/>
</dbReference>
<comment type="similarity">
    <text evidence="1">Belongs to the SWI5/SAE3 family.</text>
</comment>
<gene>
    <name evidence="8" type="ORF">BBRV_LOCUS117484</name>
</gene>
<evidence type="ECO:0000256" key="2">
    <source>
        <dbReference type="ARBA" id="ARBA00019825"/>
    </source>
</evidence>
<dbReference type="AlphaFoldDB" id="A0A6V7LXE5"/>
<dbReference type="GO" id="GO:0034974">
    <property type="term" value="C:Swi5-Swi2 complex"/>
    <property type="evidence" value="ECO:0007669"/>
    <property type="project" value="TreeGrafter"/>
</dbReference>
<dbReference type="InterPro" id="IPR010760">
    <property type="entry name" value="DNA-repair_Swi5"/>
</dbReference>
<dbReference type="Gene3D" id="1.20.5.170">
    <property type="match status" value="1"/>
</dbReference>
<evidence type="ECO:0000256" key="1">
    <source>
        <dbReference type="ARBA" id="ARBA00008060"/>
    </source>
</evidence>
<name>A0A6V7LXE5_9HYME</name>
<organism evidence="8">
    <name type="scientific">Bracon brevicornis</name>
    <dbReference type="NCBI Taxonomy" id="1563983"/>
    <lineage>
        <taxon>Eukaryota</taxon>
        <taxon>Metazoa</taxon>
        <taxon>Ecdysozoa</taxon>
        <taxon>Arthropoda</taxon>
        <taxon>Hexapoda</taxon>
        <taxon>Insecta</taxon>
        <taxon>Pterygota</taxon>
        <taxon>Neoptera</taxon>
        <taxon>Endopterygota</taxon>
        <taxon>Hymenoptera</taxon>
        <taxon>Apocrita</taxon>
        <taxon>Ichneumonoidea</taxon>
        <taxon>Braconidae</taxon>
        <taxon>Braconinae</taxon>
        <taxon>Bracon</taxon>
    </lineage>
</organism>
<feature type="coiled-coil region" evidence="7">
    <location>
        <begin position="37"/>
        <end position="67"/>
    </location>
</feature>
<dbReference type="GO" id="GO:0000724">
    <property type="term" value="P:double-strand break repair via homologous recombination"/>
    <property type="evidence" value="ECO:0007669"/>
    <property type="project" value="TreeGrafter"/>
</dbReference>
<sequence>MSNELEISLTENLGATAKRNSSSIIESTRNICTSTANHQSTKEYNELLQTEKELDEELKKLRMEIAEGPSVKDTMHDLHEYNDIKDSTQIVLGAMAEMYKSTVAQLHKTFNLPTD</sequence>
<evidence type="ECO:0000256" key="4">
    <source>
        <dbReference type="ARBA" id="ARBA00023204"/>
    </source>
</evidence>
<evidence type="ECO:0000256" key="6">
    <source>
        <dbReference type="ARBA" id="ARBA00030081"/>
    </source>
</evidence>
<dbReference type="GO" id="GO:0032798">
    <property type="term" value="C:Swi5-Sfr1 complex"/>
    <property type="evidence" value="ECO:0007669"/>
    <property type="project" value="TreeGrafter"/>
</dbReference>
<proteinExistence type="inferred from homology"/>
<dbReference type="PANTHER" id="PTHR28529">
    <property type="entry name" value="DNA REPAIR PROTEIN SWI5 HOMOLOG"/>
    <property type="match status" value="1"/>
</dbReference>
<reference evidence="8" key="1">
    <citation type="submission" date="2020-07" db="EMBL/GenBank/DDBJ databases">
        <authorList>
            <person name="Ferguson B K."/>
        </authorList>
    </citation>
    <scope>NUCLEOTIDE SEQUENCE</scope>
    <source>
        <strain evidence="8">L06</strain>
    </source>
</reference>
<evidence type="ECO:0000256" key="3">
    <source>
        <dbReference type="ARBA" id="ARBA00022763"/>
    </source>
</evidence>
<dbReference type="EMBL" id="CADCXW020000344">
    <property type="protein sequence ID" value="CAD1580594.1"/>
    <property type="molecule type" value="Genomic_DNA"/>
</dbReference>
<keyword evidence="7" id="KW-0175">Coiled coil</keyword>
<protein>
    <recommendedName>
        <fullName evidence="2">DNA repair protein SWI5 homolog</fullName>
    </recommendedName>
    <alternativeName>
        <fullName evidence="6">Protein SAE3 homolog</fullName>
    </alternativeName>
</protein>